<dbReference type="InterPro" id="IPR036162">
    <property type="entry name" value="Resolvase-like_N_sf"/>
</dbReference>
<keyword evidence="1" id="KW-0175">Coiled coil</keyword>
<dbReference type="CDD" id="cd00338">
    <property type="entry name" value="Ser_Recombinase"/>
    <property type="match status" value="1"/>
</dbReference>
<accession>A0A8J3S5Z4</accession>
<proteinExistence type="predicted"/>
<dbReference type="AlphaFoldDB" id="A0A8J3S5Z4"/>
<organism evidence="5 6">
    <name type="scientific">Planobispora rosea</name>
    <dbReference type="NCBI Taxonomy" id="35762"/>
    <lineage>
        <taxon>Bacteria</taxon>
        <taxon>Bacillati</taxon>
        <taxon>Actinomycetota</taxon>
        <taxon>Actinomycetes</taxon>
        <taxon>Streptosporangiales</taxon>
        <taxon>Streptosporangiaceae</taxon>
        <taxon>Planobispora</taxon>
    </lineage>
</organism>
<keyword evidence="6" id="KW-1185">Reference proteome</keyword>
<dbReference type="GO" id="GO:0000150">
    <property type="term" value="F:DNA strand exchange activity"/>
    <property type="evidence" value="ECO:0007669"/>
    <property type="project" value="InterPro"/>
</dbReference>
<evidence type="ECO:0000259" key="4">
    <source>
        <dbReference type="PROSITE" id="PS51737"/>
    </source>
</evidence>
<feature type="coiled-coil region" evidence="1">
    <location>
        <begin position="406"/>
        <end position="433"/>
    </location>
</feature>
<evidence type="ECO:0000256" key="2">
    <source>
        <dbReference type="SAM" id="MobiDB-lite"/>
    </source>
</evidence>
<evidence type="ECO:0000259" key="3">
    <source>
        <dbReference type="PROSITE" id="PS51736"/>
    </source>
</evidence>
<dbReference type="PANTHER" id="PTHR30461">
    <property type="entry name" value="DNA-INVERTASE FROM LAMBDOID PROPHAGE"/>
    <property type="match status" value="1"/>
</dbReference>
<comment type="caution">
    <text evidence="5">The sequence shown here is derived from an EMBL/GenBank/DDBJ whole genome shotgun (WGS) entry which is preliminary data.</text>
</comment>
<dbReference type="PROSITE" id="PS51736">
    <property type="entry name" value="RECOMBINASES_3"/>
    <property type="match status" value="1"/>
</dbReference>
<evidence type="ECO:0000313" key="5">
    <source>
        <dbReference type="EMBL" id="GIH87419.1"/>
    </source>
</evidence>
<feature type="domain" description="Recombinase" evidence="4">
    <location>
        <begin position="181"/>
        <end position="288"/>
    </location>
</feature>
<dbReference type="InterPro" id="IPR050639">
    <property type="entry name" value="SSR_resolvase"/>
</dbReference>
<dbReference type="SMART" id="SM00857">
    <property type="entry name" value="Resolvase"/>
    <property type="match status" value="1"/>
</dbReference>
<dbReference type="PANTHER" id="PTHR30461:SF23">
    <property type="entry name" value="DNA RECOMBINASE-RELATED"/>
    <property type="match status" value="1"/>
</dbReference>
<feature type="region of interest" description="Disordered" evidence="2">
    <location>
        <begin position="155"/>
        <end position="175"/>
    </location>
</feature>
<dbReference type="Pfam" id="PF13408">
    <property type="entry name" value="Zn_ribbon_recom"/>
    <property type="match status" value="1"/>
</dbReference>
<evidence type="ECO:0000313" key="6">
    <source>
        <dbReference type="Proteomes" id="UP000655044"/>
    </source>
</evidence>
<reference evidence="5" key="1">
    <citation type="submission" date="2021-01" db="EMBL/GenBank/DDBJ databases">
        <title>Whole genome shotgun sequence of Planobispora rosea NBRC 15558.</title>
        <authorList>
            <person name="Komaki H."/>
            <person name="Tamura T."/>
        </authorList>
    </citation>
    <scope>NUCLEOTIDE SEQUENCE</scope>
    <source>
        <strain evidence="5">NBRC 15558</strain>
    </source>
</reference>
<sequence>MTQNKRGKKAEPQLRAGVYARLSETYDAAESVPTQLENGARHAARRGDRLVASFKDDGVSGYKEISRDGFMQLIAAIERGELDVVIVRDIDRLTRNLDDWNQFERACVRNGVILSAYTGGDLDLSTPEGAYYGGMETLRARRESAVKSARVREAVERNARKGRRPGAGKRRFGYRNIYDNPHETDRKRRVIRIELDPAEPDLIREAATRLLDHGESLGGIVRDWQSRNIPTVTGSRWDPNTLRGILTSAFIAGLREWEGEKYPGDWPAIIDIDTHERLRRLFSDPGRKADVTRRQKHLLSGILLCSKCEKKMYFRGEKAPRANSYACAWGMRGGCGGTRIKADSLEEYVTGAVLDALESPRIQEALRKGTDKAEEKQRILILKQIKKAKERKEEARLDYGGEIIDREEWLDIRAQVNSRITELQREYDRLSGKVVILGDIPPGDEVRDAWEGWTIERKRAAIRSVLIDIKIRPVPEDMRSNLPSLHADAAQKIELELKRLRQRVDFNWRV</sequence>
<gene>
    <name evidence="5" type="ORF">Pro02_58270</name>
</gene>
<dbReference type="GO" id="GO:0003677">
    <property type="term" value="F:DNA binding"/>
    <property type="evidence" value="ECO:0007669"/>
    <property type="project" value="InterPro"/>
</dbReference>
<dbReference type="InterPro" id="IPR006119">
    <property type="entry name" value="Resolv_N"/>
</dbReference>
<dbReference type="Proteomes" id="UP000655044">
    <property type="component" value="Unassembled WGS sequence"/>
</dbReference>
<dbReference type="InterPro" id="IPR025827">
    <property type="entry name" value="Zn_ribbon_recom_dom"/>
</dbReference>
<feature type="compositionally biased region" description="Basic residues" evidence="2">
    <location>
        <begin position="160"/>
        <end position="173"/>
    </location>
</feature>
<dbReference type="Pfam" id="PF07508">
    <property type="entry name" value="Recombinase"/>
    <property type="match status" value="1"/>
</dbReference>
<protein>
    <submittedName>
        <fullName evidence="5">Site-specific recombinase DNA invertase Pin</fullName>
    </submittedName>
</protein>
<dbReference type="EMBL" id="BOOI01000060">
    <property type="protein sequence ID" value="GIH87419.1"/>
    <property type="molecule type" value="Genomic_DNA"/>
</dbReference>
<dbReference type="Gene3D" id="3.90.1750.20">
    <property type="entry name" value="Putative Large Serine Recombinase, Chain B, Domain 2"/>
    <property type="match status" value="1"/>
</dbReference>
<dbReference type="SUPFAM" id="SSF53041">
    <property type="entry name" value="Resolvase-like"/>
    <property type="match status" value="1"/>
</dbReference>
<dbReference type="RefSeq" id="WP_189243470.1">
    <property type="nucleotide sequence ID" value="NZ_BMQP01000040.1"/>
</dbReference>
<dbReference type="Pfam" id="PF00239">
    <property type="entry name" value="Resolvase"/>
    <property type="match status" value="1"/>
</dbReference>
<dbReference type="InterPro" id="IPR038109">
    <property type="entry name" value="DNA_bind_recomb_sf"/>
</dbReference>
<evidence type="ECO:0000256" key="1">
    <source>
        <dbReference type="SAM" id="Coils"/>
    </source>
</evidence>
<dbReference type="InterPro" id="IPR011109">
    <property type="entry name" value="DNA_bind_recombinase_dom"/>
</dbReference>
<dbReference type="PROSITE" id="PS51737">
    <property type="entry name" value="RECOMBINASE_DNA_BIND"/>
    <property type="match status" value="1"/>
</dbReference>
<name>A0A8J3S5Z4_PLARO</name>
<dbReference type="Gene3D" id="3.40.50.1390">
    <property type="entry name" value="Resolvase, N-terminal catalytic domain"/>
    <property type="match status" value="1"/>
</dbReference>
<feature type="domain" description="Resolvase/invertase-type recombinase catalytic" evidence="3">
    <location>
        <begin position="15"/>
        <end position="162"/>
    </location>
</feature>